<evidence type="ECO:0008006" key="3">
    <source>
        <dbReference type="Google" id="ProtNLM"/>
    </source>
</evidence>
<dbReference type="Gene3D" id="3.40.50.150">
    <property type="entry name" value="Vaccinia Virus protein VP39"/>
    <property type="match status" value="1"/>
</dbReference>
<protein>
    <recommendedName>
        <fullName evidence="3">Methyltransferase domain-containing protein</fullName>
    </recommendedName>
</protein>
<accession>A0ABN6EWY2</accession>
<evidence type="ECO:0000313" key="2">
    <source>
        <dbReference type="Proteomes" id="UP001053296"/>
    </source>
</evidence>
<dbReference type="EMBL" id="AP024485">
    <property type="protein sequence ID" value="BCS90018.1"/>
    <property type="molecule type" value="Genomic_DNA"/>
</dbReference>
<organism evidence="1 2">
    <name type="scientific">Pseudodesulfovibrio sediminis</name>
    <dbReference type="NCBI Taxonomy" id="2810563"/>
    <lineage>
        <taxon>Bacteria</taxon>
        <taxon>Pseudomonadati</taxon>
        <taxon>Thermodesulfobacteriota</taxon>
        <taxon>Desulfovibrionia</taxon>
        <taxon>Desulfovibrionales</taxon>
        <taxon>Desulfovibrionaceae</taxon>
    </lineage>
</organism>
<dbReference type="SUPFAM" id="SSF53335">
    <property type="entry name" value="S-adenosyl-L-methionine-dependent methyltransferases"/>
    <property type="match status" value="1"/>
</dbReference>
<name>A0ABN6EWY2_9BACT</name>
<dbReference type="Proteomes" id="UP001053296">
    <property type="component" value="Chromosome"/>
</dbReference>
<reference evidence="1" key="1">
    <citation type="journal article" date="2022" name="Arch. Microbiol.">
        <title>Pseudodesulfovibrio sediminis sp. nov., a mesophilic and neutrophilic sulfate-reducing bacterium isolated from sediment of a brackish lake.</title>
        <authorList>
            <person name="Takahashi A."/>
            <person name="Kojima H."/>
            <person name="Watanabe M."/>
            <person name="Fukui M."/>
        </authorList>
    </citation>
    <scope>NUCLEOTIDE SEQUENCE</scope>
    <source>
        <strain evidence="1">SF6</strain>
    </source>
</reference>
<dbReference type="CDD" id="cd02440">
    <property type="entry name" value="AdoMet_MTases"/>
    <property type="match status" value="1"/>
</dbReference>
<sequence>MVGNVTEKRGVSNPVSRYLVRQFDARIARIMTDLAPSTIMEVGCGEGEMIKLALDNTAATIVGADISDAVLATARKNVSSKRVRLEKMSIYDIPIDQEFKAELVVCCEVLEHLEDPRAGLEKLHALTESHCLLSVPREPVWRALNMVRLAYLRDWGNTPGHLQHWSRRAFVNFVSELFEVTEVHTPLPWTIALCRKKQSLRPSESRP</sequence>
<gene>
    <name evidence="1" type="ORF">PSDVSF_32600</name>
</gene>
<dbReference type="Pfam" id="PF13489">
    <property type="entry name" value="Methyltransf_23"/>
    <property type="match status" value="1"/>
</dbReference>
<dbReference type="PANTHER" id="PTHR43861">
    <property type="entry name" value="TRANS-ACONITATE 2-METHYLTRANSFERASE-RELATED"/>
    <property type="match status" value="1"/>
</dbReference>
<keyword evidence="2" id="KW-1185">Reference proteome</keyword>
<proteinExistence type="predicted"/>
<evidence type="ECO:0000313" key="1">
    <source>
        <dbReference type="EMBL" id="BCS90018.1"/>
    </source>
</evidence>
<dbReference type="InterPro" id="IPR029063">
    <property type="entry name" value="SAM-dependent_MTases_sf"/>
</dbReference>